<feature type="transmembrane region" description="Helical" evidence="1">
    <location>
        <begin position="24"/>
        <end position="42"/>
    </location>
</feature>
<keyword evidence="3" id="KW-1185">Reference proteome</keyword>
<evidence type="ECO:0000313" key="3">
    <source>
        <dbReference type="Proteomes" id="UP000672032"/>
    </source>
</evidence>
<gene>
    <name evidence="2" type="ORF">DSL72_002251</name>
</gene>
<evidence type="ECO:0000313" key="2">
    <source>
        <dbReference type="EMBL" id="QSZ32672.1"/>
    </source>
</evidence>
<keyword evidence="1" id="KW-0812">Transmembrane</keyword>
<dbReference type="Proteomes" id="UP000672032">
    <property type="component" value="Chromosome 3"/>
</dbReference>
<reference evidence="2" key="1">
    <citation type="submission" date="2020-10" db="EMBL/GenBank/DDBJ databases">
        <title>Genome Sequence of Monilinia vaccinii-corymbosi Sheds Light on Mummy Berry Disease Infection of Blueberry and Mating Type.</title>
        <authorList>
            <person name="Yow A.G."/>
            <person name="Zhang Y."/>
            <person name="Bansal K."/>
            <person name="Eacker S.M."/>
            <person name="Sullivan S."/>
            <person name="Liachko I."/>
            <person name="Cubeta M.A."/>
            <person name="Rollins J.A."/>
            <person name="Ashrafi H."/>
        </authorList>
    </citation>
    <scope>NUCLEOTIDE SEQUENCE</scope>
    <source>
        <strain evidence="2">RL-1</strain>
    </source>
</reference>
<protein>
    <submittedName>
        <fullName evidence="2">Uncharacterized protein</fullName>
    </submittedName>
</protein>
<organism evidence="2 3">
    <name type="scientific">Monilinia vaccinii-corymbosi</name>
    <dbReference type="NCBI Taxonomy" id="61207"/>
    <lineage>
        <taxon>Eukaryota</taxon>
        <taxon>Fungi</taxon>
        <taxon>Dikarya</taxon>
        <taxon>Ascomycota</taxon>
        <taxon>Pezizomycotina</taxon>
        <taxon>Leotiomycetes</taxon>
        <taxon>Helotiales</taxon>
        <taxon>Sclerotiniaceae</taxon>
        <taxon>Monilinia</taxon>
    </lineage>
</organism>
<keyword evidence="1" id="KW-0472">Membrane</keyword>
<dbReference type="AlphaFoldDB" id="A0A8A3PC23"/>
<dbReference type="OrthoDB" id="3469625at2759"/>
<sequence>MCLATMIVALRTNLEPTTPVNLSMGLLVLILACAGACCHQAYTKHTASEPLLLTVEPKSAKCLKMEVETGKRVNGRSFWERSKQVADLNLRNAQVRRMSD</sequence>
<keyword evidence="1" id="KW-1133">Transmembrane helix</keyword>
<dbReference type="EMBL" id="CP063407">
    <property type="protein sequence ID" value="QSZ32672.1"/>
    <property type="molecule type" value="Genomic_DNA"/>
</dbReference>
<name>A0A8A3PC23_9HELO</name>
<accession>A0A8A3PC23</accession>
<evidence type="ECO:0000256" key="1">
    <source>
        <dbReference type="SAM" id="Phobius"/>
    </source>
</evidence>
<proteinExistence type="predicted"/>